<organism evidence="3 4">
    <name type="scientific">Artemia franciscana</name>
    <name type="common">Brine shrimp</name>
    <name type="synonym">Artemia sanfranciscana</name>
    <dbReference type="NCBI Taxonomy" id="6661"/>
    <lineage>
        <taxon>Eukaryota</taxon>
        <taxon>Metazoa</taxon>
        <taxon>Ecdysozoa</taxon>
        <taxon>Arthropoda</taxon>
        <taxon>Crustacea</taxon>
        <taxon>Branchiopoda</taxon>
        <taxon>Anostraca</taxon>
        <taxon>Artemiidae</taxon>
        <taxon>Artemia</taxon>
    </lineage>
</organism>
<dbReference type="AlphaFoldDB" id="A0AA88I7Z5"/>
<comment type="caution">
    <text evidence="3">The sequence shown here is derived from an EMBL/GenBank/DDBJ whole genome shotgun (WGS) entry which is preliminary data.</text>
</comment>
<evidence type="ECO:0000259" key="2">
    <source>
        <dbReference type="Pfam" id="PF10264"/>
    </source>
</evidence>
<dbReference type="PANTHER" id="PTHR22437">
    <property type="entry name" value="WINGED HELIX DOMAIN-CONTAINING PROTEIN"/>
    <property type="match status" value="1"/>
</dbReference>
<dbReference type="InterPro" id="IPR019391">
    <property type="entry name" value="Storkhead-box_WHD"/>
</dbReference>
<feature type="region of interest" description="Disordered" evidence="1">
    <location>
        <begin position="508"/>
        <end position="527"/>
    </location>
</feature>
<evidence type="ECO:0000313" key="3">
    <source>
        <dbReference type="EMBL" id="KAK2719971.1"/>
    </source>
</evidence>
<dbReference type="GO" id="GO:0005634">
    <property type="term" value="C:nucleus"/>
    <property type="evidence" value="ECO:0007669"/>
    <property type="project" value="TreeGrafter"/>
</dbReference>
<evidence type="ECO:0000313" key="4">
    <source>
        <dbReference type="Proteomes" id="UP001187531"/>
    </source>
</evidence>
<name>A0AA88I7Z5_ARTSF</name>
<proteinExistence type="predicted"/>
<dbReference type="PANTHER" id="PTHR22437:SF0">
    <property type="entry name" value="FI21431P1"/>
    <property type="match status" value="1"/>
</dbReference>
<feature type="region of interest" description="Disordered" evidence="1">
    <location>
        <begin position="474"/>
        <end position="499"/>
    </location>
</feature>
<evidence type="ECO:0000256" key="1">
    <source>
        <dbReference type="SAM" id="MobiDB-lite"/>
    </source>
</evidence>
<dbReference type="GO" id="GO:0000977">
    <property type="term" value="F:RNA polymerase II transcription regulatory region sequence-specific DNA binding"/>
    <property type="evidence" value="ECO:0007669"/>
    <property type="project" value="TreeGrafter"/>
</dbReference>
<keyword evidence="4" id="KW-1185">Reference proteome</keyword>
<dbReference type="GO" id="GO:0006357">
    <property type="term" value="P:regulation of transcription by RNA polymerase II"/>
    <property type="evidence" value="ECO:0007669"/>
    <property type="project" value="InterPro"/>
</dbReference>
<gene>
    <name evidence="3" type="ORF">QYM36_004022</name>
</gene>
<dbReference type="GO" id="GO:0005737">
    <property type="term" value="C:cytoplasm"/>
    <property type="evidence" value="ECO:0007669"/>
    <property type="project" value="TreeGrafter"/>
</dbReference>
<feature type="compositionally biased region" description="Low complexity" evidence="1">
    <location>
        <begin position="569"/>
        <end position="587"/>
    </location>
</feature>
<feature type="compositionally biased region" description="Polar residues" evidence="1">
    <location>
        <begin position="543"/>
        <end position="568"/>
    </location>
</feature>
<sequence length="902" mass="101060">MDENADSVEQKMDVEDSMMIHSSDKSIVLFERCLAIQLQRVYRPCEKKASSILDCSSTSRDSGTSNETEEDSYLLTANGLKLFQAFQEINSKCFWNSNLLQAIASVQYRGHVAPSTLLLSGTETVLEVIRGGWARKVLRAPVNFRINVIGDLDGCNIRPITQSQFTPLPEALCYVIWDLNQIGKTATLDAITAALQMAFPELIPPTHPMVYSILGTLIKDRKIYHTGSGYGIVTPDTYRRTAYFDDEVSRPILMSDEEALALAHGATEVYPAGYVTHRAIQTNLVDVICRGSPTDKIIYPRLTGQSLEVIPTLPSKLERQRSLRTLAVKKFSTLDQKLGGSLRLSPSKAKKLMETSLQRDHCLSSDVTIEQLDPCQESTTKDKVSLLSRIFKRAASSRRKNNISSFSAQFPPPEWLESGLVLHSHSVAVQTCPPGTLPENCGAINVLQVRPSSTVNRRSRSQVRPHVKDIFIPKEHRRPSSLHRPAETEAYSSDERSAISRKSAILSSARQSLDETPSRASSLGRRSALRHLRELDERLETEIQNTQKQPVSPTRSFDSQYSSMPDQNSRFSSPSRNSPTPSDSRSVSSDRRSPMRDFLTPRNRKLAVDNVKSFALPSVCESAERPKKIALARSDSYKNANKYELSNCKSPNVQHVLPSLSPQKQISPPFIATVSPQKVVSPERCVSPVKQIIAENRERFFQEGQKKSPRNIEDKIDQMKFNQRMVVMDDLKSPNLVRTTNFRTMNCFELTSPSVDCKVQLPSGKKYNNQESKILSPDGSRIINISVTRSESKSFPTAKGITNLEKPKINDEKIMLTSENFADYHKNEKCTVPEKCIVPEIDENTEFRNFPSLTELNIHFKSITGQRILQGISANSIDTLVEVNMCADGKEERPMIESLGFV</sequence>
<dbReference type="Pfam" id="PF10264">
    <property type="entry name" value="WHD_Storkhead"/>
    <property type="match status" value="1"/>
</dbReference>
<reference evidence="3" key="1">
    <citation type="submission" date="2023-07" db="EMBL/GenBank/DDBJ databases">
        <title>Chromosome-level genome assembly of Artemia franciscana.</title>
        <authorList>
            <person name="Jo E."/>
        </authorList>
    </citation>
    <scope>NUCLEOTIDE SEQUENCE</scope>
    <source>
        <tissue evidence="3">Whole body</tissue>
    </source>
</reference>
<dbReference type="InterPro" id="IPR040126">
    <property type="entry name" value="STOX1/2"/>
</dbReference>
<protein>
    <recommendedName>
        <fullName evidence="2">Winged helix Storkhead-box1 domain-containing protein</fullName>
    </recommendedName>
</protein>
<dbReference type="EMBL" id="JAVRJZ010000007">
    <property type="protein sequence ID" value="KAK2719971.1"/>
    <property type="molecule type" value="Genomic_DNA"/>
</dbReference>
<feature type="region of interest" description="Disordered" evidence="1">
    <location>
        <begin position="541"/>
        <end position="601"/>
    </location>
</feature>
<feature type="domain" description="Winged helix Storkhead-box1" evidence="2">
    <location>
        <begin position="157"/>
        <end position="235"/>
    </location>
</feature>
<dbReference type="Proteomes" id="UP001187531">
    <property type="component" value="Unassembled WGS sequence"/>
</dbReference>
<accession>A0AA88I7Z5</accession>